<dbReference type="EMBL" id="CP012342">
    <property type="protein sequence ID" value="AKV58788.1"/>
    <property type="molecule type" value="Genomic_DNA"/>
</dbReference>
<sequence length="197" mass="20222">MTRFRAVAHPGYRRAMMLRRLLAVGLLVVAGASLLIDAHANDPLTTTFRQPVAAGAVLTEEDVVLKRLPPEVVPEGALTDPALAVGQIVAAGAAAGEVVTAMRLVGPDLVTQLVEGEPPGEPFTMVPLALAEPDIMPMLTHGARVDVVAEGPAVIASGGKIVTVGDNGTVLVLLRQSQAAAVAAASLAQPLTVVLKR</sequence>
<dbReference type="CDD" id="cd11614">
    <property type="entry name" value="SAF_CpaB_FlgA_like"/>
    <property type="match status" value="1"/>
</dbReference>
<dbReference type="SMART" id="SM00858">
    <property type="entry name" value="SAF"/>
    <property type="match status" value="1"/>
</dbReference>
<protein>
    <recommendedName>
        <fullName evidence="1">SAF domain-containing protein</fullName>
    </recommendedName>
</protein>
<dbReference type="Pfam" id="PF08666">
    <property type="entry name" value="SAF"/>
    <property type="match status" value="1"/>
</dbReference>
<dbReference type="RefSeq" id="WP_052205031.1">
    <property type="nucleotide sequence ID" value="NZ_CALUAC010000049.1"/>
</dbReference>
<reference evidence="2 3" key="1">
    <citation type="submission" date="2015-08" db="EMBL/GenBank/DDBJ databases">
        <authorList>
            <person name="Babu N.S."/>
            <person name="Beckwith C.J."/>
            <person name="Beseler K.G."/>
            <person name="Brison A."/>
            <person name="Carone J.V."/>
            <person name="Caskin T.P."/>
            <person name="Diamond M."/>
            <person name="Durham M.E."/>
            <person name="Foxe J.M."/>
            <person name="Go M."/>
            <person name="Henderson B.A."/>
            <person name="Jones I.B."/>
            <person name="McGettigan J.A."/>
            <person name="Micheletti S.J."/>
            <person name="Nasrallah M.E."/>
            <person name="Ortiz D."/>
            <person name="Piller C.R."/>
            <person name="Privatt S.R."/>
            <person name="Schneider S.L."/>
            <person name="Sharp S."/>
            <person name="Smith T.C."/>
            <person name="Stanton J.D."/>
            <person name="Ullery H.E."/>
            <person name="Wilson R.J."/>
            <person name="Serrano M.G."/>
            <person name="Buck G."/>
            <person name="Lee V."/>
            <person name="Wang Y."/>
            <person name="Carvalho R."/>
            <person name="Voegtly L."/>
            <person name="Shi R."/>
            <person name="Duckworth R."/>
            <person name="Johnson A."/>
            <person name="Loviza R."/>
            <person name="Walstead R."/>
            <person name="Shah Z."/>
            <person name="Kiflezghi M."/>
            <person name="Wade K."/>
            <person name="Ball S.L."/>
            <person name="Bradley K.W."/>
            <person name="Asai D.J."/>
            <person name="Bowman C.A."/>
            <person name="Russell D.A."/>
            <person name="Pope W.H."/>
            <person name="Jacobs-Sera D."/>
            <person name="Hendrix R.W."/>
            <person name="Hatfull G.F."/>
        </authorList>
    </citation>
    <scope>NUCLEOTIDE SEQUENCE [LARGE SCALE GENOMIC DNA]</scope>
    <source>
        <strain evidence="2 3">PUDD_83A45</strain>
    </source>
</reference>
<feature type="domain" description="SAF" evidence="1">
    <location>
        <begin position="43"/>
        <end position="105"/>
    </location>
</feature>
<gene>
    <name evidence="2" type="ORF">AK829_05950</name>
</gene>
<dbReference type="Proteomes" id="UP000060016">
    <property type="component" value="Chromosome"/>
</dbReference>
<organism evidence="2 3">
    <name type="scientific">Corynebacterium riegelii</name>
    <dbReference type="NCBI Taxonomy" id="156976"/>
    <lineage>
        <taxon>Bacteria</taxon>
        <taxon>Bacillati</taxon>
        <taxon>Actinomycetota</taxon>
        <taxon>Actinomycetes</taxon>
        <taxon>Mycobacteriales</taxon>
        <taxon>Corynebacteriaceae</taxon>
        <taxon>Corynebacterium</taxon>
    </lineage>
</organism>
<dbReference type="InterPro" id="IPR013974">
    <property type="entry name" value="SAF"/>
</dbReference>
<proteinExistence type="predicted"/>
<name>A0A0K1RBM1_9CORY</name>
<evidence type="ECO:0000259" key="1">
    <source>
        <dbReference type="SMART" id="SM00858"/>
    </source>
</evidence>
<dbReference type="AlphaFoldDB" id="A0A0K1RBM1"/>
<dbReference type="STRING" id="156976.AK829_05950"/>
<keyword evidence="3" id="KW-1185">Reference proteome</keyword>
<evidence type="ECO:0000313" key="2">
    <source>
        <dbReference type="EMBL" id="AKV58788.1"/>
    </source>
</evidence>
<accession>A0A0K1RBM1</accession>
<evidence type="ECO:0000313" key="3">
    <source>
        <dbReference type="Proteomes" id="UP000060016"/>
    </source>
</evidence>
<dbReference type="PATRIC" id="fig|156976.3.peg.1181"/>
<dbReference type="KEGG" id="crie:AK829_05950"/>